<dbReference type="RefSeq" id="WP_213235354.1">
    <property type="nucleotide sequence ID" value="NZ_JAHBCL010000003.1"/>
</dbReference>
<dbReference type="InterPro" id="IPR050256">
    <property type="entry name" value="Glycosyltransferase_2"/>
</dbReference>
<evidence type="ECO:0000256" key="7">
    <source>
        <dbReference type="ARBA" id="ARBA00023136"/>
    </source>
</evidence>
<dbReference type="CDD" id="cd04179">
    <property type="entry name" value="DPM_DPG-synthase_like"/>
    <property type="match status" value="1"/>
</dbReference>
<accession>A0ABS5PKY7</accession>
<evidence type="ECO:0000313" key="9">
    <source>
        <dbReference type="EMBL" id="MBS7525567.1"/>
    </source>
</evidence>
<evidence type="ECO:0000256" key="4">
    <source>
        <dbReference type="ARBA" id="ARBA00022692"/>
    </source>
</evidence>
<comment type="caution">
    <text evidence="9">The sequence shown here is derived from an EMBL/GenBank/DDBJ whole genome shotgun (WGS) entry which is preliminary data.</text>
</comment>
<dbReference type="Proteomes" id="UP000746471">
    <property type="component" value="Unassembled WGS sequence"/>
</dbReference>
<sequence>MVKPLKYSVLIPAFNSERSIALLLDSLRVFFDAAEAPYEIVVINDASSDGTAEVLKEYARRHAEVRVRHLKHNRGQQMALYLGLRYCRGDFVITMDDDLQHAVDALPKLLKEAEQGADLVFGIYSDRTDQHYRRQGSHWIGKFFKWRFKDALGELRVSSFRVIARSVYMPVAAMGEKRFVYLSAELIPFARCIANVAVSRSPRVFGKSGYRFWRLIGIGIRLFIYYGFKKK</sequence>
<dbReference type="EMBL" id="JAHBCL010000003">
    <property type="protein sequence ID" value="MBS7525567.1"/>
    <property type="molecule type" value="Genomic_DNA"/>
</dbReference>
<organism evidence="9 10">
    <name type="scientific">Fusibacter paucivorans</name>
    <dbReference type="NCBI Taxonomy" id="76009"/>
    <lineage>
        <taxon>Bacteria</taxon>
        <taxon>Bacillati</taxon>
        <taxon>Bacillota</taxon>
        <taxon>Clostridia</taxon>
        <taxon>Eubacteriales</taxon>
        <taxon>Eubacteriales Family XII. Incertae Sedis</taxon>
        <taxon>Fusibacter</taxon>
    </lineage>
</organism>
<dbReference type="SUPFAM" id="SSF53448">
    <property type="entry name" value="Nucleotide-diphospho-sugar transferases"/>
    <property type="match status" value="1"/>
</dbReference>
<keyword evidence="4" id="KW-0812">Transmembrane</keyword>
<gene>
    <name evidence="9" type="ORF">KHM83_02610</name>
</gene>
<proteinExistence type="predicted"/>
<reference evidence="9 10" key="1">
    <citation type="submission" date="2021-05" db="EMBL/GenBank/DDBJ databases">
        <title>Fusibacter ferrireducens sp. nov., an anaerobic, sulfur- and Fe-reducing bacterium isolated from the mangrove sediment.</title>
        <authorList>
            <person name="Qiu D."/>
        </authorList>
    </citation>
    <scope>NUCLEOTIDE SEQUENCE [LARGE SCALE GENOMIC DNA]</scope>
    <source>
        <strain evidence="9 10">DSM 12116</strain>
    </source>
</reference>
<keyword evidence="3" id="KW-0808">Transferase</keyword>
<keyword evidence="7" id="KW-0472">Membrane</keyword>
<evidence type="ECO:0000256" key="5">
    <source>
        <dbReference type="ARBA" id="ARBA00022985"/>
    </source>
</evidence>
<dbReference type="PANTHER" id="PTHR48090:SF3">
    <property type="entry name" value="UNDECAPRENYL-PHOSPHATE 4-DEOXY-4-FORMAMIDO-L-ARABINOSE TRANSFERASE"/>
    <property type="match status" value="1"/>
</dbReference>
<dbReference type="PANTHER" id="PTHR48090">
    <property type="entry name" value="UNDECAPRENYL-PHOSPHATE 4-DEOXY-4-FORMAMIDO-L-ARABINOSE TRANSFERASE-RELATED"/>
    <property type="match status" value="1"/>
</dbReference>
<evidence type="ECO:0000256" key="1">
    <source>
        <dbReference type="ARBA" id="ARBA00022475"/>
    </source>
</evidence>
<evidence type="ECO:0000313" key="10">
    <source>
        <dbReference type="Proteomes" id="UP000746471"/>
    </source>
</evidence>
<keyword evidence="1" id="KW-1003">Cell membrane</keyword>
<keyword evidence="6" id="KW-1133">Transmembrane helix</keyword>
<protein>
    <submittedName>
        <fullName evidence="9">Glycosyltransferase family 2 protein</fullName>
    </submittedName>
</protein>
<keyword evidence="10" id="KW-1185">Reference proteome</keyword>
<evidence type="ECO:0000256" key="2">
    <source>
        <dbReference type="ARBA" id="ARBA00022676"/>
    </source>
</evidence>
<dbReference type="Gene3D" id="3.90.550.10">
    <property type="entry name" value="Spore Coat Polysaccharide Biosynthesis Protein SpsA, Chain A"/>
    <property type="match status" value="1"/>
</dbReference>
<evidence type="ECO:0000259" key="8">
    <source>
        <dbReference type="Pfam" id="PF00535"/>
    </source>
</evidence>
<dbReference type="Pfam" id="PF00535">
    <property type="entry name" value="Glycos_transf_2"/>
    <property type="match status" value="1"/>
</dbReference>
<feature type="domain" description="Glycosyltransferase 2-like" evidence="8">
    <location>
        <begin position="8"/>
        <end position="167"/>
    </location>
</feature>
<keyword evidence="5" id="KW-0448">Lipopolysaccharide biosynthesis</keyword>
<name>A0ABS5PKY7_9FIRM</name>
<evidence type="ECO:0000256" key="6">
    <source>
        <dbReference type="ARBA" id="ARBA00022989"/>
    </source>
</evidence>
<dbReference type="InterPro" id="IPR029044">
    <property type="entry name" value="Nucleotide-diphossugar_trans"/>
</dbReference>
<evidence type="ECO:0000256" key="3">
    <source>
        <dbReference type="ARBA" id="ARBA00022679"/>
    </source>
</evidence>
<dbReference type="InterPro" id="IPR001173">
    <property type="entry name" value="Glyco_trans_2-like"/>
</dbReference>
<keyword evidence="2" id="KW-0328">Glycosyltransferase</keyword>